<dbReference type="STRING" id="13249.T1HVJ9"/>
<dbReference type="AlphaFoldDB" id="T1HVJ9"/>
<dbReference type="OMA" id="SCKPGIR"/>
<feature type="compositionally biased region" description="Low complexity" evidence="1">
    <location>
        <begin position="348"/>
        <end position="366"/>
    </location>
</feature>
<evidence type="ECO:0000313" key="2">
    <source>
        <dbReference type="EnsemblMetazoa" id="RPRC008069-PA"/>
    </source>
</evidence>
<dbReference type="InterPro" id="IPR031813">
    <property type="entry name" value="DUF4745"/>
</dbReference>
<organism evidence="2 3">
    <name type="scientific">Rhodnius prolixus</name>
    <name type="common">Triatomid bug</name>
    <dbReference type="NCBI Taxonomy" id="13249"/>
    <lineage>
        <taxon>Eukaryota</taxon>
        <taxon>Metazoa</taxon>
        <taxon>Ecdysozoa</taxon>
        <taxon>Arthropoda</taxon>
        <taxon>Hexapoda</taxon>
        <taxon>Insecta</taxon>
        <taxon>Pterygota</taxon>
        <taxon>Neoptera</taxon>
        <taxon>Paraneoptera</taxon>
        <taxon>Hemiptera</taxon>
        <taxon>Heteroptera</taxon>
        <taxon>Panheteroptera</taxon>
        <taxon>Cimicomorpha</taxon>
        <taxon>Reduviidae</taxon>
        <taxon>Triatominae</taxon>
        <taxon>Rhodnius</taxon>
    </lineage>
</organism>
<dbReference type="InParanoid" id="T1HVJ9"/>
<dbReference type="HOGENOM" id="CLU_036135_0_0_1"/>
<proteinExistence type="predicted"/>
<dbReference type="VEuPathDB" id="VectorBase:RPRC008069"/>
<dbReference type="Proteomes" id="UP000015103">
    <property type="component" value="Unassembled WGS sequence"/>
</dbReference>
<dbReference type="EMBL" id="ACPB03010102">
    <property type="status" value="NOT_ANNOTATED_CDS"/>
    <property type="molecule type" value="Genomic_DNA"/>
</dbReference>
<keyword evidence="3" id="KW-1185">Reference proteome</keyword>
<dbReference type="RefSeq" id="XP_073976332.1">
    <property type="nucleotide sequence ID" value="XM_074120231.1"/>
</dbReference>
<accession>T1HVJ9</accession>
<dbReference type="Pfam" id="PF15923">
    <property type="entry name" value="DUF4745"/>
    <property type="match status" value="1"/>
</dbReference>
<dbReference type="EnsemblMetazoa" id="RPRC008069-RA">
    <property type="protein sequence ID" value="RPRC008069-PA"/>
    <property type="gene ID" value="RPRC008069"/>
</dbReference>
<evidence type="ECO:0000313" key="3">
    <source>
        <dbReference type="Proteomes" id="UP000015103"/>
    </source>
</evidence>
<dbReference type="eggNOG" id="ENOG502RYZX">
    <property type="taxonomic scope" value="Eukaryota"/>
</dbReference>
<feature type="region of interest" description="Disordered" evidence="1">
    <location>
        <begin position="343"/>
        <end position="384"/>
    </location>
</feature>
<protein>
    <submittedName>
        <fullName evidence="2">DUF4745 domain-containing protein</fullName>
    </submittedName>
</protein>
<sequence length="414" mass="44908">MKKSPTGLNRGKPPSIRTPSYHNTKQRGHLNVDRSTFHLPSLQHTPERLVSMSENPEMQENRETISALRFSSKEVSDCMSHWLTFLKVLQTVCTAGAELTESIGSLGCTTTASGCKNRLDHCRAMWDHLAAATNSAVAIVRNQTIASLQEAHVGTDIDQDQLEINQGVVCSGLVRLLNLQYQLGMASCDWISSSGAGATCSCGGAPSGRELDAVARCYAVRTPTAPAPVEPLQRRWSEAATATHDKAQHDPTLRRWSIPWKLALPTTQHHEKSRSTTPDAVWHSTLASQEDLQDVISLLSCRPANTNSQHLPGVILTRAEGQNPDNMPKGIVHRGSWWGEAEEADAQSLASRKSSSSTDTTSSCYSLHKSATTSSEELSHGRGGGTGSHLYSMWSGTDLPFIKLTESSEQGDAT</sequence>
<name>T1HVJ9_RHOPR</name>
<dbReference type="GeneID" id="141450129"/>
<evidence type="ECO:0000256" key="1">
    <source>
        <dbReference type="SAM" id="MobiDB-lite"/>
    </source>
</evidence>
<reference evidence="2" key="1">
    <citation type="submission" date="2015-05" db="UniProtKB">
        <authorList>
            <consortium name="EnsemblMetazoa"/>
        </authorList>
    </citation>
    <scope>IDENTIFICATION</scope>
</reference>
<feature type="region of interest" description="Disordered" evidence="1">
    <location>
        <begin position="1"/>
        <end position="26"/>
    </location>
</feature>